<evidence type="ECO:0000313" key="3">
    <source>
        <dbReference type="Proteomes" id="UP001401887"/>
    </source>
</evidence>
<feature type="chain" id="PRO_5045157411" description="Porin" evidence="1">
    <location>
        <begin position="21"/>
        <end position="322"/>
    </location>
</feature>
<gene>
    <name evidence="2" type="ORF">Dcar01_00506</name>
</gene>
<dbReference type="Proteomes" id="UP001401887">
    <property type="component" value="Unassembled WGS sequence"/>
</dbReference>
<name>A0ABP9W763_9DEIO</name>
<accession>A0ABP9W763</accession>
<sequence>MTMKIGAAALVLSAPAGAAAQDTAAPAPLFRLPPNYISRFGGTETLADSATGFGVRGFPLPFTQDIRLNLAKRPNYWEYALSTRLNDTTFAAGVFDNGAAAKAGIPRLDVNHDPWKGVQYRGLVQGNGASSRFTGGYAFTAFQDRVRVLNNVGVAYQGTAVAPYTQTEVYGNYGRSFGKVNASINSTGRVFTLPVQKEVQGSIDVTVAGNVSPVEGLTLEASHLERFTAGKITTIPDLNLARYYETNAAITYRLPVSEPNQFGVGAVRTRLTNNSDKYTYWRNDVLFRAGNLPVLIGPSVGYQWSPAGTPNQVLFGVSILGK</sequence>
<reference evidence="2 3" key="1">
    <citation type="submission" date="2024-02" db="EMBL/GenBank/DDBJ databases">
        <title>Deinococcus carri NBRC 110142.</title>
        <authorList>
            <person name="Ichikawa N."/>
            <person name="Katano-Makiyama Y."/>
            <person name="Hidaka K."/>
        </authorList>
    </citation>
    <scope>NUCLEOTIDE SEQUENCE [LARGE SCALE GENOMIC DNA]</scope>
    <source>
        <strain evidence="2 3">NBRC 110142</strain>
    </source>
</reference>
<feature type="signal peptide" evidence="1">
    <location>
        <begin position="1"/>
        <end position="20"/>
    </location>
</feature>
<dbReference type="EMBL" id="BAABRP010000001">
    <property type="protein sequence ID" value="GAA5511793.1"/>
    <property type="molecule type" value="Genomic_DNA"/>
</dbReference>
<comment type="caution">
    <text evidence="2">The sequence shown here is derived from an EMBL/GenBank/DDBJ whole genome shotgun (WGS) entry which is preliminary data.</text>
</comment>
<evidence type="ECO:0000313" key="2">
    <source>
        <dbReference type="EMBL" id="GAA5511793.1"/>
    </source>
</evidence>
<keyword evidence="3" id="KW-1185">Reference proteome</keyword>
<organism evidence="2 3">
    <name type="scientific">Deinococcus carri</name>
    <dbReference type="NCBI Taxonomy" id="1211323"/>
    <lineage>
        <taxon>Bacteria</taxon>
        <taxon>Thermotogati</taxon>
        <taxon>Deinococcota</taxon>
        <taxon>Deinococci</taxon>
        <taxon>Deinococcales</taxon>
        <taxon>Deinococcaceae</taxon>
        <taxon>Deinococcus</taxon>
    </lineage>
</organism>
<evidence type="ECO:0000256" key="1">
    <source>
        <dbReference type="SAM" id="SignalP"/>
    </source>
</evidence>
<dbReference type="RefSeq" id="WP_345460400.1">
    <property type="nucleotide sequence ID" value="NZ_BAABRP010000001.1"/>
</dbReference>
<protein>
    <recommendedName>
        <fullName evidence="4">Porin</fullName>
    </recommendedName>
</protein>
<keyword evidence="1" id="KW-0732">Signal</keyword>
<proteinExistence type="predicted"/>
<evidence type="ECO:0008006" key="4">
    <source>
        <dbReference type="Google" id="ProtNLM"/>
    </source>
</evidence>